<organism evidence="2 3">
    <name type="scientific">Trichoglossum hirsutum</name>
    <dbReference type="NCBI Taxonomy" id="265104"/>
    <lineage>
        <taxon>Eukaryota</taxon>
        <taxon>Fungi</taxon>
        <taxon>Dikarya</taxon>
        <taxon>Ascomycota</taxon>
        <taxon>Pezizomycotina</taxon>
        <taxon>Geoglossomycetes</taxon>
        <taxon>Geoglossales</taxon>
        <taxon>Geoglossaceae</taxon>
        <taxon>Trichoglossum</taxon>
    </lineage>
</organism>
<dbReference type="EMBL" id="JAGHQM010000899">
    <property type="protein sequence ID" value="KAH0557135.1"/>
    <property type="molecule type" value="Genomic_DNA"/>
</dbReference>
<evidence type="ECO:0000313" key="2">
    <source>
        <dbReference type="EMBL" id="KAH0557135.1"/>
    </source>
</evidence>
<dbReference type="Proteomes" id="UP000750711">
    <property type="component" value="Unassembled WGS sequence"/>
</dbReference>
<sequence>MPEPSHLSRRFLALPLENTRRSHRSRFIDEPIEITSKSNRKKATLQNARTTKGLARDERDPETVETTSKANRIKAIPEPVQTKNMQCESTTELMERKVEGSEGNIAPIPIESTTRRRFAPQLIETTKRRHRSRDAHCAVERGRDDEDEPPLLPHERTHPRERHLGEVGDNQPTSPAPQRPGRPGAWELNGRRRPMPIPPANTRSPTSTDTPQYPLPRRTSSTHPHDNTQRHSFVVPSLEPIISQPNSDESNCPSLSTSPSLSSETSSMVDLWHHTSGTRESCDDRFSGYLLTLAARAAEKQLREQAMAAYVNDDHHEPVEHFANDRESDDSDGDILELELVPRRANAGVGAVKLDSQDEFHWEARNTQKYRTKGNRQRGERKSYKLDSEVTRPSIKDDNGASTRLAVTDASEAPRDIIGGWQKGIGLGPMRDAASPPMLGGSLEFGLCYSPQQTTSELERLSQPNASLNIKGGGLWMGLCSKTFKDEGKASKVISRSDKTPLALKSTFVAPQDKGIEKLNADAEIDREFNDVFVTQVYNYLSLGYPCLARKFDVELSRVSGIPLEEIASADQLADAKGYVGLGGGVGTTTAGVADSRCGRWKALRSYIREWAKQSSSTEVGVGFDAWGMRARKGSWAI</sequence>
<feature type="compositionally biased region" description="Basic and acidic residues" evidence="1">
    <location>
        <begin position="134"/>
        <end position="144"/>
    </location>
</feature>
<feature type="region of interest" description="Disordered" evidence="1">
    <location>
        <begin position="38"/>
        <end position="69"/>
    </location>
</feature>
<protein>
    <submittedName>
        <fullName evidence="2">Uncharacterized protein</fullName>
    </submittedName>
</protein>
<dbReference type="AlphaFoldDB" id="A0A9P8L9V0"/>
<name>A0A9P8L9V0_9PEZI</name>
<accession>A0A9P8L9V0</accession>
<evidence type="ECO:0000256" key="1">
    <source>
        <dbReference type="SAM" id="MobiDB-lite"/>
    </source>
</evidence>
<comment type="caution">
    <text evidence="2">The sequence shown here is derived from an EMBL/GenBank/DDBJ whole genome shotgun (WGS) entry which is preliminary data.</text>
</comment>
<reference evidence="2" key="1">
    <citation type="submission" date="2021-03" db="EMBL/GenBank/DDBJ databases">
        <title>Comparative genomics and phylogenomic investigation of the class Geoglossomycetes provide insights into ecological specialization and systematics.</title>
        <authorList>
            <person name="Melie T."/>
            <person name="Pirro S."/>
            <person name="Miller A.N."/>
            <person name="Quandt A."/>
        </authorList>
    </citation>
    <scope>NUCLEOTIDE SEQUENCE</scope>
    <source>
        <strain evidence="2">CAQ_001_2017</strain>
    </source>
</reference>
<proteinExistence type="predicted"/>
<gene>
    <name evidence="2" type="ORF">GP486_005075</name>
</gene>
<feature type="region of interest" description="Disordered" evidence="1">
    <location>
        <begin position="365"/>
        <end position="401"/>
    </location>
</feature>
<feature type="compositionally biased region" description="Basic and acidic residues" evidence="1">
    <location>
        <begin position="377"/>
        <end position="399"/>
    </location>
</feature>
<feature type="compositionally biased region" description="Basic and acidic residues" evidence="1">
    <location>
        <begin position="153"/>
        <end position="166"/>
    </location>
</feature>
<feature type="region of interest" description="Disordered" evidence="1">
    <location>
        <begin position="123"/>
        <end position="264"/>
    </location>
</feature>
<keyword evidence="3" id="KW-1185">Reference proteome</keyword>
<feature type="compositionally biased region" description="Polar residues" evidence="1">
    <location>
        <begin position="201"/>
        <end position="211"/>
    </location>
</feature>
<feature type="compositionally biased region" description="Low complexity" evidence="1">
    <location>
        <begin position="249"/>
        <end position="264"/>
    </location>
</feature>
<evidence type="ECO:0000313" key="3">
    <source>
        <dbReference type="Proteomes" id="UP000750711"/>
    </source>
</evidence>